<accession>A0A2H0VCZ2</accession>
<gene>
    <name evidence="1" type="ORF">COT91_03955</name>
</gene>
<dbReference type="AlphaFoldDB" id="A0A2H0VCZ2"/>
<protein>
    <submittedName>
        <fullName evidence="1">Uncharacterized protein</fullName>
    </submittedName>
</protein>
<evidence type="ECO:0000313" key="1">
    <source>
        <dbReference type="EMBL" id="PIR96956.1"/>
    </source>
</evidence>
<organism evidence="1 2">
    <name type="scientific">Candidatus Doudnabacteria bacterium CG10_big_fil_rev_8_21_14_0_10_41_10</name>
    <dbReference type="NCBI Taxonomy" id="1974551"/>
    <lineage>
        <taxon>Bacteria</taxon>
        <taxon>Candidatus Doudnaibacteriota</taxon>
    </lineage>
</organism>
<dbReference type="EMBL" id="PFAJ01000052">
    <property type="protein sequence ID" value="PIR96956.1"/>
    <property type="molecule type" value="Genomic_DNA"/>
</dbReference>
<name>A0A2H0VCZ2_9BACT</name>
<evidence type="ECO:0000313" key="2">
    <source>
        <dbReference type="Proteomes" id="UP000230557"/>
    </source>
</evidence>
<reference evidence="2" key="1">
    <citation type="submission" date="2017-09" db="EMBL/GenBank/DDBJ databases">
        <title>Depth-based differentiation of microbial function through sediment-hosted aquifers and enrichment of novel symbionts in the deep terrestrial subsurface.</title>
        <authorList>
            <person name="Probst A.J."/>
            <person name="Ladd B."/>
            <person name="Jarett J.K."/>
            <person name="Geller-Mcgrath D.E."/>
            <person name="Sieber C.M.K."/>
            <person name="Emerson J.B."/>
            <person name="Anantharaman K."/>
            <person name="Thomas B.C."/>
            <person name="Malmstrom R."/>
            <person name="Stieglmeier M."/>
            <person name="Klingl A."/>
            <person name="Woyke T."/>
            <person name="Ryan C.M."/>
            <person name="Banfield J.F."/>
        </authorList>
    </citation>
    <scope>NUCLEOTIDE SEQUENCE [LARGE SCALE GENOMIC DNA]</scope>
</reference>
<comment type="caution">
    <text evidence="1">The sequence shown here is derived from an EMBL/GenBank/DDBJ whole genome shotgun (WGS) entry which is preliminary data.</text>
</comment>
<sequence>MLIIIDNDSFKEAIRRGHLRKAEAWLNKQRITAADVVGASHTTKNVDGWERILFRALKGLLRYEDAKRVVEGSVLPESKQSRIDRLIEESGIPYDEI</sequence>
<proteinExistence type="predicted"/>
<dbReference type="Proteomes" id="UP000230557">
    <property type="component" value="Unassembled WGS sequence"/>
</dbReference>